<dbReference type="PANTHER" id="PTHR16056:SF16">
    <property type="entry name" value="REGULATOR OF MICROTUBULE DYNAMICS PROTEIN 1"/>
    <property type="match status" value="1"/>
</dbReference>
<name>T1IYH0_STRMM</name>
<dbReference type="SUPFAM" id="SSF48452">
    <property type="entry name" value="TPR-like"/>
    <property type="match status" value="2"/>
</dbReference>
<dbReference type="eggNOG" id="ENOG502QSJV">
    <property type="taxonomic scope" value="Eukaryota"/>
</dbReference>
<comment type="subunit">
    <text evidence="2">Interacts with microtubules.</text>
</comment>
<dbReference type="GO" id="GO:0005876">
    <property type="term" value="C:spindle microtubule"/>
    <property type="evidence" value="ECO:0007669"/>
    <property type="project" value="TreeGrafter"/>
</dbReference>
<dbReference type="Gene3D" id="1.25.40.10">
    <property type="entry name" value="Tetratricopeptide repeat domain"/>
    <property type="match status" value="2"/>
</dbReference>
<dbReference type="EnsemblMetazoa" id="SMAR006280-RA">
    <property type="protein sequence ID" value="SMAR006280-PA"/>
    <property type="gene ID" value="SMAR006280"/>
</dbReference>
<dbReference type="OMA" id="IEGMQVK"/>
<dbReference type="InterPro" id="IPR049039">
    <property type="entry name" value="RMD1-3_a_helical_rpt"/>
</dbReference>
<evidence type="ECO:0000256" key="5">
    <source>
        <dbReference type="ARBA" id="ARBA00022803"/>
    </source>
</evidence>
<evidence type="ECO:0000256" key="4">
    <source>
        <dbReference type="ARBA" id="ARBA00022737"/>
    </source>
</evidence>
<keyword evidence="10" id="KW-1185">Reference proteome</keyword>
<reference evidence="9" key="2">
    <citation type="submission" date="2015-02" db="UniProtKB">
        <authorList>
            <consortium name="EnsemblMetazoa"/>
        </authorList>
    </citation>
    <scope>IDENTIFICATION</scope>
</reference>
<sequence length="588" mass="67409">MSGPDRTAYTNEGNIQRHVHINELVNIIINCKFTQMQLFIPVYASMSHFKMVRAIIHDVMFPCKLRAYIMAGVGLSFSRLHIYKQSVCRLKGCLKPVTTENLARLERLKLSIFNRISSLGFKYTIIPVVFAAPKFLSPESKKKVDMATLLQDSDLLYNDTEYKKAHDLLVSFKDDGNDEILWRLARCLFEMSKLEKSNDEKKKKNTQAFAHIQKALEINDSNFASHKWMAILLDVVSEYEGTKVRIEKSVDIKRHITKATELNPLDPTSFYILGMWCYSVTDLPWYQRQIASVIFATPPTSSYEEAIDAFLKAETIEAKFYSLNLLMIGKCYIKLNQQDKAIEYLRETVGLPMRTEDDKKAHQEATQLLKSLKVPKYVRARQGRMSKPLLKEADILLKNYENAKVVKLLGPHKNEEDDEVLWRLAQAMYDLAGNHPDQSSETVKRLNAEGLSLATKALEINEKNPEVHKRAAELNPKDPHIWFTMGSVNFHLAGLPWAIKKVTAAFFAMVSEASYERAFIDFQKVLEVDEAKSYKNYSTTLVFCGKCCIQLDKKSEAVQFFKQVLEMPEQTTIEKTAHAEAQKLLDEM</sequence>
<dbReference type="AlphaFoldDB" id="T1IYH0"/>
<dbReference type="HOGENOM" id="CLU_464084_0_0_1"/>
<protein>
    <recommendedName>
        <fullName evidence="7">Regulator of microtubule dynamics protein 1</fullName>
    </recommendedName>
    <alternativeName>
        <fullName evidence="8">Protein FAM82B</fullName>
    </alternativeName>
</protein>
<dbReference type="PANTHER" id="PTHR16056">
    <property type="entry name" value="REGULATOR OF MICROTUBULE DYNAMICS PROTEIN"/>
    <property type="match status" value="1"/>
</dbReference>
<reference evidence="10" key="1">
    <citation type="submission" date="2011-05" db="EMBL/GenBank/DDBJ databases">
        <authorList>
            <person name="Richards S.R."/>
            <person name="Qu J."/>
            <person name="Jiang H."/>
            <person name="Jhangiani S.N."/>
            <person name="Agravi P."/>
            <person name="Goodspeed R."/>
            <person name="Gross S."/>
            <person name="Mandapat C."/>
            <person name="Jackson L."/>
            <person name="Mathew T."/>
            <person name="Pu L."/>
            <person name="Thornton R."/>
            <person name="Saada N."/>
            <person name="Wilczek-Boney K.B."/>
            <person name="Lee S."/>
            <person name="Kovar C."/>
            <person name="Wu Y."/>
            <person name="Scherer S.E."/>
            <person name="Worley K.C."/>
            <person name="Muzny D.M."/>
            <person name="Gibbs R."/>
        </authorList>
    </citation>
    <scope>NUCLEOTIDE SEQUENCE</scope>
    <source>
        <strain evidence="10">Brora</strain>
    </source>
</reference>
<evidence type="ECO:0000256" key="8">
    <source>
        <dbReference type="ARBA" id="ARBA00041958"/>
    </source>
</evidence>
<keyword evidence="4" id="KW-0677">Repeat</keyword>
<dbReference type="InterPro" id="IPR011990">
    <property type="entry name" value="TPR-like_helical_dom_sf"/>
</dbReference>
<proteinExistence type="predicted"/>
<evidence type="ECO:0000256" key="7">
    <source>
        <dbReference type="ARBA" id="ARBA00039966"/>
    </source>
</evidence>
<accession>T1IYH0</accession>
<organism evidence="9 10">
    <name type="scientific">Strigamia maritima</name>
    <name type="common">European centipede</name>
    <name type="synonym">Geophilus maritimus</name>
    <dbReference type="NCBI Taxonomy" id="126957"/>
    <lineage>
        <taxon>Eukaryota</taxon>
        <taxon>Metazoa</taxon>
        <taxon>Ecdysozoa</taxon>
        <taxon>Arthropoda</taxon>
        <taxon>Myriapoda</taxon>
        <taxon>Chilopoda</taxon>
        <taxon>Pleurostigmophora</taxon>
        <taxon>Geophilomorpha</taxon>
        <taxon>Linotaeniidae</taxon>
        <taxon>Strigamia</taxon>
    </lineage>
</organism>
<dbReference type="Pfam" id="PF21033">
    <property type="entry name" value="RMD1-3"/>
    <property type="match status" value="2"/>
</dbReference>
<dbReference type="GO" id="GO:0008017">
    <property type="term" value="F:microtubule binding"/>
    <property type="evidence" value="ECO:0007669"/>
    <property type="project" value="TreeGrafter"/>
</dbReference>
<dbReference type="GO" id="GO:0005737">
    <property type="term" value="C:cytoplasm"/>
    <property type="evidence" value="ECO:0007669"/>
    <property type="project" value="TreeGrafter"/>
</dbReference>
<dbReference type="GO" id="GO:0097431">
    <property type="term" value="C:mitotic spindle pole"/>
    <property type="evidence" value="ECO:0007669"/>
    <property type="project" value="TreeGrafter"/>
</dbReference>
<dbReference type="Proteomes" id="UP000014500">
    <property type="component" value="Unassembled WGS sequence"/>
</dbReference>
<evidence type="ECO:0000313" key="9">
    <source>
        <dbReference type="EnsemblMetazoa" id="SMAR006280-PA"/>
    </source>
</evidence>
<keyword evidence="6" id="KW-0206">Cytoskeleton</keyword>
<evidence type="ECO:0000256" key="3">
    <source>
        <dbReference type="ARBA" id="ARBA00022490"/>
    </source>
</evidence>
<evidence type="ECO:0000256" key="6">
    <source>
        <dbReference type="ARBA" id="ARBA00023212"/>
    </source>
</evidence>
<evidence type="ECO:0000313" key="10">
    <source>
        <dbReference type="Proteomes" id="UP000014500"/>
    </source>
</evidence>
<comment type="subcellular location">
    <subcellularLocation>
        <location evidence="1">Cytoplasm</location>
        <location evidence="1">Cytoskeleton</location>
    </subcellularLocation>
</comment>
<dbReference type="STRING" id="126957.T1IYH0"/>
<keyword evidence="5" id="KW-0802">TPR repeat</keyword>
<evidence type="ECO:0000256" key="2">
    <source>
        <dbReference type="ARBA" id="ARBA00011375"/>
    </source>
</evidence>
<keyword evidence="3" id="KW-0963">Cytoplasm</keyword>
<evidence type="ECO:0000256" key="1">
    <source>
        <dbReference type="ARBA" id="ARBA00004245"/>
    </source>
</evidence>
<dbReference type="EMBL" id="JH431683">
    <property type="status" value="NOT_ANNOTATED_CDS"/>
    <property type="molecule type" value="Genomic_DNA"/>
</dbReference>